<keyword evidence="2" id="KW-1185">Reference proteome</keyword>
<dbReference type="AlphaFoldDB" id="A0A232EIH0"/>
<protein>
    <submittedName>
        <fullName evidence="1">Uncharacterized protein</fullName>
    </submittedName>
</protein>
<dbReference type="Proteomes" id="UP000215335">
    <property type="component" value="Unassembled WGS sequence"/>
</dbReference>
<dbReference type="EMBL" id="NNAY01004248">
    <property type="protein sequence ID" value="OXU18153.1"/>
    <property type="molecule type" value="Genomic_DNA"/>
</dbReference>
<proteinExistence type="predicted"/>
<comment type="caution">
    <text evidence="1">The sequence shown here is derived from an EMBL/GenBank/DDBJ whole genome shotgun (WGS) entry which is preliminary data.</text>
</comment>
<feature type="non-terminal residue" evidence="1">
    <location>
        <position position="1"/>
    </location>
</feature>
<accession>A0A232EIH0</accession>
<name>A0A232EIH0_9HYME</name>
<gene>
    <name evidence="1" type="ORF">TSAR_007081</name>
</gene>
<sequence length="80" mass="9155">FYFSSPNRELKARQYSTARNVLISRAALGVYIYHTSPVYHLLRESRIRCGTKRREISHLAVCFVRVGCTKRCVSRGCGTS</sequence>
<organism evidence="1 2">
    <name type="scientific">Trichomalopsis sarcophagae</name>
    <dbReference type="NCBI Taxonomy" id="543379"/>
    <lineage>
        <taxon>Eukaryota</taxon>
        <taxon>Metazoa</taxon>
        <taxon>Ecdysozoa</taxon>
        <taxon>Arthropoda</taxon>
        <taxon>Hexapoda</taxon>
        <taxon>Insecta</taxon>
        <taxon>Pterygota</taxon>
        <taxon>Neoptera</taxon>
        <taxon>Endopterygota</taxon>
        <taxon>Hymenoptera</taxon>
        <taxon>Apocrita</taxon>
        <taxon>Proctotrupomorpha</taxon>
        <taxon>Chalcidoidea</taxon>
        <taxon>Pteromalidae</taxon>
        <taxon>Pteromalinae</taxon>
        <taxon>Trichomalopsis</taxon>
    </lineage>
</organism>
<evidence type="ECO:0000313" key="1">
    <source>
        <dbReference type="EMBL" id="OXU18153.1"/>
    </source>
</evidence>
<reference evidence="1 2" key="1">
    <citation type="journal article" date="2017" name="Curr. Biol.">
        <title>The Evolution of Venom by Co-option of Single-Copy Genes.</title>
        <authorList>
            <person name="Martinson E.O."/>
            <person name="Mrinalini"/>
            <person name="Kelkar Y.D."/>
            <person name="Chang C.H."/>
            <person name="Werren J.H."/>
        </authorList>
    </citation>
    <scope>NUCLEOTIDE SEQUENCE [LARGE SCALE GENOMIC DNA]</scope>
    <source>
        <strain evidence="1 2">Alberta</strain>
        <tissue evidence="1">Whole body</tissue>
    </source>
</reference>
<evidence type="ECO:0000313" key="2">
    <source>
        <dbReference type="Proteomes" id="UP000215335"/>
    </source>
</evidence>